<dbReference type="GO" id="GO:0005576">
    <property type="term" value="C:extracellular region"/>
    <property type="evidence" value="ECO:0007669"/>
    <property type="project" value="UniProtKB-SubCell"/>
</dbReference>
<comment type="similarity">
    <text evidence="2">Belongs to the nematode transthyretin-like family.</text>
</comment>
<organism evidence="6 7">
    <name type="scientific">Cylicocyclus nassatus</name>
    <name type="common">Nematode worm</name>
    <dbReference type="NCBI Taxonomy" id="53992"/>
    <lineage>
        <taxon>Eukaryota</taxon>
        <taxon>Metazoa</taxon>
        <taxon>Ecdysozoa</taxon>
        <taxon>Nematoda</taxon>
        <taxon>Chromadorea</taxon>
        <taxon>Rhabditida</taxon>
        <taxon>Rhabditina</taxon>
        <taxon>Rhabditomorpha</taxon>
        <taxon>Strongyloidea</taxon>
        <taxon>Strongylidae</taxon>
        <taxon>Cylicocyclus</taxon>
    </lineage>
</organism>
<protein>
    <recommendedName>
        <fullName evidence="8">Transthyretin-like family protein</fullName>
    </recommendedName>
</protein>
<name>A0AA36HAK6_CYLNA</name>
<evidence type="ECO:0000313" key="7">
    <source>
        <dbReference type="Proteomes" id="UP001176961"/>
    </source>
</evidence>
<evidence type="ECO:0000313" key="6">
    <source>
        <dbReference type="EMBL" id="CAJ0606806.1"/>
    </source>
</evidence>
<dbReference type="PANTHER" id="PTHR21700:SF30">
    <property type="entry name" value="TRANSTHYRETIN-LIKE FAMILY PROTEIN"/>
    <property type="match status" value="1"/>
</dbReference>
<dbReference type="Gene3D" id="2.60.40.3330">
    <property type="match status" value="1"/>
</dbReference>
<dbReference type="GO" id="GO:0009986">
    <property type="term" value="C:cell surface"/>
    <property type="evidence" value="ECO:0007669"/>
    <property type="project" value="InterPro"/>
</dbReference>
<dbReference type="Pfam" id="PF01060">
    <property type="entry name" value="TTR-52"/>
    <property type="match status" value="1"/>
</dbReference>
<dbReference type="Proteomes" id="UP001176961">
    <property type="component" value="Unassembled WGS sequence"/>
</dbReference>
<evidence type="ECO:0000256" key="4">
    <source>
        <dbReference type="ARBA" id="ARBA00022729"/>
    </source>
</evidence>
<dbReference type="InterPro" id="IPR038479">
    <property type="entry name" value="Transthyretin-like_sf"/>
</dbReference>
<reference evidence="6" key="1">
    <citation type="submission" date="2023-07" db="EMBL/GenBank/DDBJ databases">
        <authorList>
            <consortium name="CYATHOMIX"/>
        </authorList>
    </citation>
    <scope>NUCLEOTIDE SEQUENCE</scope>
    <source>
        <strain evidence="6">N/A</strain>
    </source>
</reference>
<accession>A0AA36HAK6</accession>
<keyword evidence="3" id="KW-0964">Secreted</keyword>
<sequence length="133" mass="14888">MYLKYCIFAALFVLVIARRQSFTAAGTLQCKGKPAANQEVVLKFTDPLLKAETVAKVKTGANGSFKIAGEKNDKITHRAYVWVEHKCDPKNRPNCNVMAYFPIPYRQSGKTFNVGKKELSKAVYYNSCDDIDA</sequence>
<evidence type="ECO:0008006" key="8">
    <source>
        <dbReference type="Google" id="ProtNLM"/>
    </source>
</evidence>
<gene>
    <name evidence="6" type="ORF">CYNAS_LOCUS18789</name>
</gene>
<feature type="signal peptide" evidence="5">
    <location>
        <begin position="1"/>
        <end position="17"/>
    </location>
</feature>
<feature type="chain" id="PRO_5041219649" description="Transthyretin-like family protein" evidence="5">
    <location>
        <begin position="18"/>
        <end position="133"/>
    </location>
</feature>
<dbReference type="EMBL" id="CATQJL010000316">
    <property type="protein sequence ID" value="CAJ0606806.1"/>
    <property type="molecule type" value="Genomic_DNA"/>
</dbReference>
<keyword evidence="7" id="KW-1185">Reference proteome</keyword>
<keyword evidence="4 5" id="KW-0732">Signal</keyword>
<evidence type="ECO:0000256" key="3">
    <source>
        <dbReference type="ARBA" id="ARBA00022525"/>
    </source>
</evidence>
<dbReference type="PANTHER" id="PTHR21700">
    <property type="entry name" value="TRANSTHYRETIN-LIKE FAMILY PROTEIN-RELATED"/>
    <property type="match status" value="1"/>
</dbReference>
<proteinExistence type="inferred from homology"/>
<evidence type="ECO:0000256" key="5">
    <source>
        <dbReference type="SAM" id="SignalP"/>
    </source>
</evidence>
<evidence type="ECO:0000256" key="1">
    <source>
        <dbReference type="ARBA" id="ARBA00004613"/>
    </source>
</evidence>
<dbReference type="AlphaFoldDB" id="A0AA36HAK6"/>
<evidence type="ECO:0000256" key="2">
    <source>
        <dbReference type="ARBA" id="ARBA00010112"/>
    </source>
</evidence>
<comment type="caution">
    <text evidence="6">The sequence shown here is derived from an EMBL/GenBank/DDBJ whole genome shotgun (WGS) entry which is preliminary data.</text>
</comment>
<comment type="subcellular location">
    <subcellularLocation>
        <location evidence="1">Secreted</location>
    </subcellularLocation>
</comment>
<dbReference type="InterPro" id="IPR001534">
    <property type="entry name" value="Transthyretin-like"/>
</dbReference>